<evidence type="ECO:0000313" key="2">
    <source>
        <dbReference type="EMBL" id="KAF2839465.1"/>
    </source>
</evidence>
<dbReference type="Proteomes" id="UP000799429">
    <property type="component" value="Unassembled WGS sequence"/>
</dbReference>
<comment type="caution">
    <text evidence="2">The sequence shown here is derived from an EMBL/GenBank/DDBJ whole genome shotgun (WGS) entry which is preliminary data.</text>
</comment>
<dbReference type="PANTHER" id="PTHR33112:SF16">
    <property type="entry name" value="HETEROKARYON INCOMPATIBILITY DOMAIN-CONTAINING PROTEIN"/>
    <property type="match status" value="1"/>
</dbReference>
<dbReference type="AlphaFoldDB" id="A0A9P4SCX0"/>
<organism evidence="2 3">
    <name type="scientific">Patellaria atrata CBS 101060</name>
    <dbReference type="NCBI Taxonomy" id="1346257"/>
    <lineage>
        <taxon>Eukaryota</taxon>
        <taxon>Fungi</taxon>
        <taxon>Dikarya</taxon>
        <taxon>Ascomycota</taxon>
        <taxon>Pezizomycotina</taxon>
        <taxon>Dothideomycetes</taxon>
        <taxon>Dothideomycetes incertae sedis</taxon>
        <taxon>Patellariales</taxon>
        <taxon>Patellariaceae</taxon>
        <taxon>Patellaria</taxon>
    </lineage>
</organism>
<reference evidence="2" key="1">
    <citation type="journal article" date="2020" name="Stud. Mycol.">
        <title>101 Dothideomycetes genomes: a test case for predicting lifestyles and emergence of pathogens.</title>
        <authorList>
            <person name="Haridas S."/>
            <person name="Albert R."/>
            <person name="Binder M."/>
            <person name="Bloem J."/>
            <person name="Labutti K."/>
            <person name="Salamov A."/>
            <person name="Andreopoulos B."/>
            <person name="Baker S."/>
            <person name="Barry K."/>
            <person name="Bills G."/>
            <person name="Bluhm B."/>
            <person name="Cannon C."/>
            <person name="Castanera R."/>
            <person name="Culley D."/>
            <person name="Daum C."/>
            <person name="Ezra D."/>
            <person name="Gonzalez J."/>
            <person name="Henrissat B."/>
            <person name="Kuo A."/>
            <person name="Liang C."/>
            <person name="Lipzen A."/>
            <person name="Lutzoni F."/>
            <person name="Magnuson J."/>
            <person name="Mondo S."/>
            <person name="Nolan M."/>
            <person name="Ohm R."/>
            <person name="Pangilinan J."/>
            <person name="Park H.-J."/>
            <person name="Ramirez L."/>
            <person name="Alfaro M."/>
            <person name="Sun H."/>
            <person name="Tritt A."/>
            <person name="Yoshinaga Y."/>
            <person name="Zwiers L.-H."/>
            <person name="Turgeon B."/>
            <person name="Goodwin S."/>
            <person name="Spatafora J."/>
            <person name="Crous P."/>
            <person name="Grigoriev I."/>
        </authorList>
    </citation>
    <scope>NUCLEOTIDE SEQUENCE</scope>
    <source>
        <strain evidence="2">CBS 101060</strain>
    </source>
</reference>
<evidence type="ECO:0000313" key="3">
    <source>
        <dbReference type="Proteomes" id="UP000799429"/>
    </source>
</evidence>
<sequence>MSLAAAWLKECATEHDDCSHHGRTVPALPSRVIDVSDPVRPVLKIPHWERKPYVTLSYCWGDSARFMTRKENLEEHKKRLPLESMPKTFRDAIAVTVRLGFRYLWIDAICLVQDWPEDVERGMSNMGAIYRDSFLTISAAGGINVEAGLFVDRDPRWYRPCRLDMNVHATGYSVTRTFYIHGRTIESYLPLNSRGWVLQEQASSRRSLIFGRRMMWWQCACRSLSEEEPRKSSANESNFLATFRIWAIEPKALEKLNQMKSNHFDVWYDIVEKYQTRSLTFITDKLPALSGLAGLLHKRYRCTYLAGLWREDLQVGLCW</sequence>
<dbReference type="PANTHER" id="PTHR33112">
    <property type="entry name" value="DOMAIN PROTEIN, PUTATIVE-RELATED"/>
    <property type="match status" value="1"/>
</dbReference>
<keyword evidence="3" id="KW-1185">Reference proteome</keyword>
<name>A0A9P4SCX0_9PEZI</name>
<accession>A0A9P4SCX0</accession>
<feature type="domain" description="Heterokaryon incompatibility" evidence="1">
    <location>
        <begin position="53"/>
        <end position="200"/>
    </location>
</feature>
<dbReference type="InterPro" id="IPR010730">
    <property type="entry name" value="HET"/>
</dbReference>
<protein>
    <submittedName>
        <fullName evidence="2">HET-domain-containing protein</fullName>
    </submittedName>
</protein>
<dbReference type="Pfam" id="PF06985">
    <property type="entry name" value="HET"/>
    <property type="match status" value="1"/>
</dbReference>
<proteinExistence type="predicted"/>
<evidence type="ECO:0000259" key="1">
    <source>
        <dbReference type="Pfam" id="PF06985"/>
    </source>
</evidence>
<gene>
    <name evidence="2" type="ORF">M501DRAFT_920208</name>
</gene>
<dbReference type="EMBL" id="MU006095">
    <property type="protein sequence ID" value="KAF2839465.1"/>
    <property type="molecule type" value="Genomic_DNA"/>
</dbReference>
<dbReference type="OrthoDB" id="3940373at2759"/>
<feature type="non-terminal residue" evidence="2">
    <location>
        <position position="319"/>
    </location>
</feature>